<dbReference type="EMBL" id="MAYW01000001">
    <property type="protein sequence ID" value="ODS34819.1"/>
    <property type="molecule type" value="Genomic_DNA"/>
</dbReference>
<dbReference type="AlphaFoldDB" id="A0A1E3XGU4"/>
<protein>
    <recommendedName>
        <fullName evidence="1">DUF4143 domain-containing protein</fullName>
    </recommendedName>
</protein>
<dbReference type="Pfam" id="PF13635">
    <property type="entry name" value="DUF4143"/>
    <property type="match status" value="1"/>
</dbReference>
<dbReference type="PANTHER" id="PTHR43566:SF1">
    <property type="entry name" value="AAA+ ATPASE DOMAIN-CONTAINING PROTEIN"/>
    <property type="match status" value="1"/>
</dbReference>
<proteinExistence type="predicted"/>
<evidence type="ECO:0000259" key="1">
    <source>
        <dbReference type="Pfam" id="PF13635"/>
    </source>
</evidence>
<evidence type="ECO:0000313" key="3">
    <source>
        <dbReference type="Proteomes" id="UP000094056"/>
    </source>
</evidence>
<sequence length="200" mass="24017">MREIVSSYLYKDILELEGIRHSNKLIKLLRVLAFQVGKEVSYSELGTQLGMSKNTVERYLELLEKVFVLYKLSGFSRNLRKEVSKNHRYYFYDNGIRNTIIGNLNPMEIRDDTGILWENYIIMERVKKQEYLQILSNNYFWRTYDRKEIGFVEEGGGILYGYEIKWRKTKAKPPKDWLSTYKNAKYKVITRENYLEFIDE</sequence>
<organism evidence="2 3">
    <name type="scientific">Candidatus Scalindua rubra</name>
    <dbReference type="NCBI Taxonomy" id="1872076"/>
    <lineage>
        <taxon>Bacteria</taxon>
        <taxon>Pseudomonadati</taxon>
        <taxon>Planctomycetota</taxon>
        <taxon>Candidatus Brocadiia</taxon>
        <taxon>Candidatus Brocadiales</taxon>
        <taxon>Candidatus Scalinduaceae</taxon>
        <taxon>Candidatus Scalindua</taxon>
    </lineage>
</organism>
<dbReference type="PATRIC" id="fig|1872076.5.peg.92"/>
<reference evidence="2 3" key="1">
    <citation type="submission" date="2016-07" db="EMBL/GenBank/DDBJ databases">
        <title>Draft genome of Scalindua rubra, obtained from a brine-seawater interface in the Red Sea, sheds light on salt adaptation in anammox bacteria.</title>
        <authorList>
            <person name="Speth D.R."/>
            <person name="Lagkouvardos I."/>
            <person name="Wang Y."/>
            <person name="Qian P.-Y."/>
            <person name="Dutilh B.E."/>
            <person name="Jetten M.S."/>
        </authorList>
    </citation>
    <scope>NUCLEOTIDE SEQUENCE [LARGE SCALE GENOMIC DNA]</scope>
    <source>
        <strain evidence="2">BSI-1</strain>
    </source>
</reference>
<feature type="domain" description="DUF4143" evidence="1">
    <location>
        <begin position="11"/>
        <end position="166"/>
    </location>
</feature>
<dbReference type="PANTHER" id="PTHR43566">
    <property type="entry name" value="CONSERVED PROTEIN"/>
    <property type="match status" value="1"/>
</dbReference>
<gene>
    <name evidence="2" type="ORF">SCARUB_00079</name>
</gene>
<dbReference type="Proteomes" id="UP000094056">
    <property type="component" value="Unassembled WGS sequence"/>
</dbReference>
<comment type="caution">
    <text evidence="2">The sequence shown here is derived from an EMBL/GenBank/DDBJ whole genome shotgun (WGS) entry which is preliminary data.</text>
</comment>
<dbReference type="InterPro" id="IPR025420">
    <property type="entry name" value="DUF4143"/>
</dbReference>
<evidence type="ECO:0000313" key="2">
    <source>
        <dbReference type="EMBL" id="ODS34819.1"/>
    </source>
</evidence>
<name>A0A1E3XGU4_9BACT</name>
<accession>A0A1E3XGU4</accession>